<evidence type="ECO:0000256" key="6">
    <source>
        <dbReference type="ARBA" id="ARBA00023306"/>
    </source>
</evidence>
<accession>A0A9W7DXJ5</accession>
<keyword evidence="3" id="KW-0132">Cell division</keyword>
<evidence type="ECO:0000256" key="3">
    <source>
        <dbReference type="ARBA" id="ARBA00022618"/>
    </source>
</evidence>
<comment type="similarity">
    <text evidence="1">Belongs to the APC5 family.</text>
</comment>
<dbReference type="SUPFAM" id="SSF48452">
    <property type="entry name" value="TPR-like"/>
    <property type="match status" value="1"/>
</dbReference>
<feature type="region of interest" description="Disordered" evidence="9">
    <location>
        <begin position="99"/>
        <end position="124"/>
    </location>
</feature>
<dbReference type="InterPro" id="IPR026000">
    <property type="entry name" value="Apc5_dom"/>
</dbReference>
<dbReference type="PANTHER" id="PTHR12830:SF9">
    <property type="entry name" value="ANAPHASE-PROMOTING COMPLEX SUBUNIT 5"/>
    <property type="match status" value="1"/>
</dbReference>
<evidence type="ECO:0000256" key="4">
    <source>
        <dbReference type="ARBA" id="ARBA00022776"/>
    </source>
</evidence>
<dbReference type="GO" id="GO:0031145">
    <property type="term" value="P:anaphase-promoting complex-dependent catabolic process"/>
    <property type="evidence" value="ECO:0007669"/>
    <property type="project" value="TreeGrafter"/>
</dbReference>
<dbReference type="PANTHER" id="PTHR12830">
    <property type="entry name" value="ANAPHASE-PROMOTING COMPLEX SUBUNIT 5"/>
    <property type="match status" value="1"/>
</dbReference>
<evidence type="ECO:0000313" key="11">
    <source>
        <dbReference type="EMBL" id="GMH57800.1"/>
    </source>
</evidence>
<feature type="region of interest" description="Disordered" evidence="9">
    <location>
        <begin position="193"/>
        <end position="222"/>
    </location>
</feature>
<comment type="function">
    <text evidence="8">Component of the anaphase promoting complex/cyclosome (APC/C), a cell cycle-regulated E3 ubiquitin ligase that controls progression through mitosis and the G1 phase of the cell cycle. The APC/C complex acts by mediating ubiquitination and subsequent degradation of target proteins: it mainly mediates the formation of 'Lys-11'-linked polyubiquitin chains and, to a lower extent, the formation of 'Lys-48'- and 'Lys-63'-linked polyubiquitin chains. The APC/C complex catalyzes assembly of branched 'Lys-11'-/'Lys-48'-linked branched ubiquitin chains on target proteins.</text>
</comment>
<name>A0A9W7DXJ5_9STRA</name>
<dbReference type="EMBL" id="BRXY01000048">
    <property type="protein sequence ID" value="GMH57800.1"/>
    <property type="molecule type" value="Genomic_DNA"/>
</dbReference>
<keyword evidence="6" id="KW-0131">Cell cycle</keyword>
<evidence type="ECO:0000256" key="9">
    <source>
        <dbReference type="SAM" id="MobiDB-lite"/>
    </source>
</evidence>
<dbReference type="AlphaFoldDB" id="A0A9W7DXJ5"/>
<dbReference type="GO" id="GO:0005680">
    <property type="term" value="C:anaphase-promoting complex"/>
    <property type="evidence" value="ECO:0007669"/>
    <property type="project" value="InterPro"/>
</dbReference>
<proteinExistence type="inferred from homology"/>
<keyword evidence="12" id="KW-1185">Reference proteome</keyword>
<sequence>MSTPSPFSWCLAIVMTRTSPPPLGLIELSSAIQGDSLLHAPSLQRLMSCLPPSYKTILLANLASHLTSLDSFSDSFLLIADSVGCQPTSDAVPMMLPVPPSGAEGTSADAGAPADPSPAPVEGCSGLDPKSTYGVYVRKICLGFDKLPFETVCKLYSACQAYAKAYEAAQSRSAAASSKSRKSSKSSDIFARLNSKISGEDMEEEEEEEEETGLGSSSQTPPTLAAVGVSPLLSMCSPSSISEMVRQRALKIEASIGRVHFHETEAAITNLLNYHPEQALSHYLRYLNCLHHREFPGALDSLHRYFDYAMVEKWGKDFVQYAIINLAALHHNFGHRGLSLLATDEAVRVAQQNGDGACVAYALAWLHHNGVGAARSSDRPKKNPGGDQMLENGLDSGDSDVASAGLTSQTEELLERCSARALEHELHGLAATANLALSTHACKNMGSDKIWQSLDEMDRNAIVGASTSIDEVCHINSRKHLVAAAAWETFGKHNLGIAQSKAALQNYGEAMTSHDYTLAVCKIAHGMLRGIGVQENANVHEAALSTLVELRKRYPISVVSLFPHVYCSILHDRELKQGRLASAESVGMMLRSVSLMQGHGSGVELWVGSAFQFVELLAKQKLWAQARSVCEQGAALSAAYSLRVMQAMFLLQQARLVFDSSPGNVVGVLPSLWRSIHLSEQIGNETLRASGLLLVAKVFLGLGTWKRAKVMLREKVVSVLEAGGEVEEVGEAWLCLAKCEIMGGDGVTSAGGGARRESFWRKALNYLDKAQGFFGRVGSKDGELECLLLKTLCRAGVGDAELAQNCSSEWWAKKSTSSHPSMSFSSVR</sequence>
<dbReference type="GO" id="GO:0051301">
    <property type="term" value="P:cell division"/>
    <property type="evidence" value="ECO:0007669"/>
    <property type="project" value="UniProtKB-KW"/>
</dbReference>
<feature type="compositionally biased region" description="Acidic residues" evidence="9">
    <location>
        <begin position="200"/>
        <end position="212"/>
    </location>
</feature>
<dbReference type="InterPro" id="IPR011990">
    <property type="entry name" value="TPR-like_helical_dom_sf"/>
</dbReference>
<dbReference type="OrthoDB" id="2504561at2759"/>
<dbReference type="GO" id="GO:0045842">
    <property type="term" value="P:positive regulation of mitotic metaphase/anaphase transition"/>
    <property type="evidence" value="ECO:0007669"/>
    <property type="project" value="TreeGrafter"/>
</dbReference>
<feature type="region of interest" description="Disordered" evidence="9">
    <location>
        <begin position="373"/>
        <end position="394"/>
    </location>
</feature>
<evidence type="ECO:0000259" key="10">
    <source>
        <dbReference type="Pfam" id="PF12862"/>
    </source>
</evidence>
<protein>
    <recommendedName>
        <fullName evidence="2">Anaphase-promoting complex subunit 5</fullName>
    </recommendedName>
    <alternativeName>
        <fullName evidence="7">Cyclosome subunit 5</fullName>
    </alternativeName>
</protein>
<dbReference type="Pfam" id="PF12862">
    <property type="entry name" value="ANAPC5"/>
    <property type="match status" value="1"/>
</dbReference>
<organism evidence="11 12">
    <name type="scientific">Triparma strigata</name>
    <dbReference type="NCBI Taxonomy" id="1606541"/>
    <lineage>
        <taxon>Eukaryota</taxon>
        <taxon>Sar</taxon>
        <taxon>Stramenopiles</taxon>
        <taxon>Ochrophyta</taxon>
        <taxon>Bolidophyceae</taxon>
        <taxon>Parmales</taxon>
        <taxon>Triparmaceae</taxon>
        <taxon>Triparma</taxon>
    </lineage>
</organism>
<evidence type="ECO:0000256" key="8">
    <source>
        <dbReference type="ARBA" id="ARBA00045696"/>
    </source>
</evidence>
<dbReference type="InterPro" id="IPR037679">
    <property type="entry name" value="Apc5"/>
</dbReference>
<dbReference type="Proteomes" id="UP001165085">
    <property type="component" value="Unassembled WGS sequence"/>
</dbReference>
<dbReference type="GO" id="GO:0070979">
    <property type="term" value="P:protein K11-linked ubiquitination"/>
    <property type="evidence" value="ECO:0007669"/>
    <property type="project" value="TreeGrafter"/>
</dbReference>
<gene>
    <name evidence="11" type="ORF">TrST_g2366</name>
</gene>
<evidence type="ECO:0000256" key="2">
    <source>
        <dbReference type="ARBA" id="ARBA00016066"/>
    </source>
</evidence>
<feature type="domain" description="Anaphase-promoting complex subunit 5" evidence="10">
    <location>
        <begin position="282"/>
        <end position="368"/>
    </location>
</feature>
<reference evidence="12" key="1">
    <citation type="journal article" date="2023" name="Commun. Biol.">
        <title>Genome analysis of Parmales, the sister group of diatoms, reveals the evolutionary specialization of diatoms from phago-mixotrophs to photoautotrophs.</title>
        <authorList>
            <person name="Ban H."/>
            <person name="Sato S."/>
            <person name="Yoshikawa S."/>
            <person name="Yamada K."/>
            <person name="Nakamura Y."/>
            <person name="Ichinomiya M."/>
            <person name="Sato N."/>
            <person name="Blanc-Mathieu R."/>
            <person name="Endo H."/>
            <person name="Kuwata A."/>
            <person name="Ogata H."/>
        </authorList>
    </citation>
    <scope>NUCLEOTIDE SEQUENCE [LARGE SCALE GENOMIC DNA]</scope>
    <source>
        <strain evidence="12">NIES 3701</strain>
    </source>
</reference>
<comment type="caution">
    <text evidence="11">The sequence shown here is derived from an EMBL/GenBank/DDBJ whole genome shotgun (WGS) entry which is preliminary data.</text>
</comment>
<evidence type="ECO:0000256" key="7">
    <source>
        <dbReference type="ARBA" id="ARBA00031069"/>
    </source>
</evidence>
<keyword evidence="5" id="KW-0833">Ubl conjugation pathway</keyword>
<evidence type="ECO:0000256" key="5">
    <source>
        <dbReference type="ARBA" id="ARBA00022786"/>
    </source>
</evidence>
<evidence type="ECO:0000256" key="1">
    <source>
        <dbReference type="ARBA" id="ARBA00007450"/>
    </source>
</evidence>
<keyword evidence="4" id="KW-0498">Mitosis</keyword>
<evidence type="ECO:0000313" key="12">
    <source>
        <dbReference type="Proteomes" id="UP001165085"/>
    </source>
</evidence>